<keyword evidence="7 8" id="KW-0472">Membrane</keyword>
<feature type="non-terminal residue" evidence="10">
    <location>
        <position position="1"/>
    </location>
</feature>
<name>A0A0F9ASW6_9ZZZZ</name>
<keyword evidence="6" id="KW-0406">Ion transport</keyword>
<keyword evidence="5 8" id="KW-1133">Transmembrane helix</keyword>
<dbReference type="InterPro" id="IPR036873">
    <property type="entry name" value="Rhodanese-like_dom_sf"/>
</dbReference>
<dbReference type="GO" id="GO:1902600">
    <property type="term" value="P:proton transmembrane transport"/>
    <property type="evidence" value="ECO:0007669"/>
    <property type="project" value="InterPro"/>
</dbReference>
<sequence length="308" mass="32566">EKVGGVGGWLEFSAELALVGPIIGLAIGGGGAWLMSKIDSRMAVRREYEALYGIGLVLAAYTAATAAGGDGFLAAFAAGLGVALFNQTLCDCFLEYGEITAEIAMLLAFVLFGSVLSGILDEVDLLPALVVAAILIFLVRPGVLGIVLERAKMSLEAHAFVSWFGPRGLNSLLLALLAVHAGIADAELLLATIGLVVLTSTVIHGATATTASAWYGRRAERKTLAEERESTAAGLFEHDETAVHRISVDELNHMLGQPDPPIVLDVRSHSSYDRDGAQIPQSVRVQPDQVAEWDPGDVKDRLIVAYCT</sequence>
<evidence type="ECO:0000256" key="6">
    <source>
        <dbReference type="ARBA" id="ARBA00023065"/>
    </source>
</evidence>
<evidence type="ECO:0000256" key="4">
    <source>
        <dbReference type="ARBA" id="ARBA00022692"/>
    </source>
</evidence>
<reference evidence="10" key="1">
    <citation type="journal article" date="2015" name="Nature">
        <title>Complex archaea that bridge the gap between prokaryotes and eukaryotes.</title>
        <authorList>
            <person name="Spang A."/>
            <person name="Saw J.H."/>
            <person name="Jorgensen S.L."/>
            <person name="Zaremba-Niedzwiedzka K."/>
            <person name="Martijn J."/>
            <person name="Lind A.E."/>
            <person name="van Eijk R."/>
            <person name="Schleper C."/>
            <person name="Guy L."/>
            <person name="Ettema T.J."/>
        </authorList>
    </citation>
    <scope>NUCLEOTIDE SEQUENCE</scope>
</reference>
<feature type="transmembrane region" description="Helical" evidence="8">
    <location>
        <begin position="48"/>
        <end position="67"/>
    </location>
</feature>
<protein>
    <recommendedName>
        <fullName evidence="9">Cation/H+ exchanger transmembrane domain-containing protein</fullName>
    </recommendedName>
</protein>
<evidence type="ECO:0000256" key="7">
    <source>
        <dbReference type="ARBA" id="ARBA00023136"/>
    </source>
</evidence>
<dbReference type="PANTHER" id="PTHR32507">
    <property type="entry name" value="NA(+)/H(+) ANTIPORTER 1"/>
    <property type="match status" value="1"/>
</dbReference>
<dbReference type="Pfam" id="PF00999">
    <property type="entry name" value="Na_H_Exchanger"/>
    <property type="match status" value="1"/>
</dbReference>
<feature type="transmembrane region" description="Helical" evidence="8">
    <location>
        <begin position="160"/>
        <end position="183"/>
    </location>
</feature>
<evidence type="ECO:0000313" key="10">
    <source>
        <dbReference type="EMBL" id="KKL12550.1"/>
    </source>
</evidence>
<feature type="transmembrane region" description="Helical" evidence="8">
    <location>
        <begin position="101"/>
        <end position="120"/>
    </location>
</feature>
<dbReference type="PANTHER" id="PTHR32507:SF8">
    <property type="entry name" value="CNH1P"/>
    <property type="match status" value="1"/>
</dbReference>
<dbReference type="AlphaFoldDB" id="A0A0F9ASW6"/>
<dbReference type="GO" id="GO:0015297">
    <property type="term" value="F:antiporter activity"/>
    <property type="evidence" value="ECO:0007669"/>
    <property type="project" value="UniProtKB-KW"/>
</dbReference>
<evidence type="ECO:0000256" key="2">
    <source>
        <dbReference type="ARBA" id="ARBA00022448"/>
    </source>
</evidence>
<comment type="subcellular location">
    <subcellularLocation>
        <location evidence="1">Cell membrane</location>
        <topology evidence="1">Multi-pass membrane protein</topology>
    </subcellularLocation>
</comment>
<accession>A0A0F9ASW6</accession>
<proteinExistence type="predicted"/>
<evidence type="ECO:0000259" key="9">
    <source>
        <dbReference type="Pfam" id="PF00999"/>
    </source>
</evidence>
<feature type="transmembrane region" description="Helical" evidence="8">
    <location>
        <begin position="16"/>
        <end position="36"/>
    </location>
</feature>
<dbReference type="SUPFAM" id="SSF52821">
    <property type="entry name" value="Rhodanese/Cell cycle control phosphatase"/>
    <property type="match status" value="1"/>
</dbReference>
<dbReference type="EMBL" id="LAZR01041211">
    <property type="protein sequence ID" value="KKL12550.1"/>
    <property type="molecule type" value="Genomic_DNA"/>
</dbReference>
<feature type="transmembrane region" description="Helical" evidence="8">
    <location>
        <begin position="73"/>
        <end position="94"/>
    </location>
</feature>
<evidence type="ECO:0000256" key="5">
    <source>
        <dbReference type="ARBA" id="ARBA00022989"/>
    </source>
</evidence>
<evidence type="ECO:0000256" key="1">
    <source>
        <dbReference type="ARBA" id="ARBA00004651"/>
    </source>
</evidence>
<comment type="caution">
    <text evidence="10">The sequence shown here is derived from an EMBL/GenBank/DDBJ whole genome shotgun (WGS) entry which is preliminary data.</text>
</comment>
<dbReference type="InterPro" id="IPR006153">
    <property type="entry name" value="Cation/H_exchanger_TM"/>
</dbReference>
<keyword evidence="2" id="KW-0813">Transport</keyword>
<organism evidence="10">
    <name type="scientific">marine sediment metagenome</name>
    <dbReference type="NCBI Taxonomy" id="412755"/>
    <lineage>
        <taxon>unclassified sequences</taxon>
        <taxon>metagenomes</taxon>
        <taxon>ecological metagenomes</taxon>
    </lineage>
</organism>
<gene>
    <name evidence="10" type="ORF">LCGC14_2534630</name>
</gene>
<feature type="domain" description="Cation/H+ exchanger transmembrane" evidence="9">
    <location>
        <begin position="6"/>
        <end position="210"/>
    </location>
</feature>
<keyword evidence="3" id="KW-0050">Antiport</keyword>
<dbReference type="Gene3D" id="3.40.250.10">
    <property type="entry name" value="Rhodanese-like domain"/>
    <property type="match status" value="1"/>
</dbReference>
<dbReference type="GO" id="GO:0005886">
    <property type="term" value="C:plasma membrane"/>
    <property type="evidence" value="ECO:0007669"/>
    <property type="project" value="UniProtKB-SubCell"/>
</dbReference>
<evidence type="ECO:0000256" key="8">
    <source>
        <dbReference type="SAM" id="Phobius"/>
    </source>
</evidence>
<keyword evidence="4 8" id="KW-0812">Transmembrane</keyword>
<feature type="transmembrane region" description="Helical" evidence="8">
    <location>
        <begin position="126"/>
        <end position="148"/>
    </location>
</feature>
<feature type="transmembrane region" description="Helical" evidence="8">
    <location>
        <begin position="189"/>
        <end position="215"/>
    </location>
</feature>
<evidence type="ECO:0000256" key="3">
    <source>
        <dbReference type="ARBA" id="ARBA00022449"/>
    </source>
</evidence>